<reference evidence="1" key="1">
    <citation type="submission" date="2024-05" db="EMBL/GenBank/DDBJ databases">
        <title>Planctomycetes of the genus Singulisphaera possess chitinolytic capabilities.</title>
        <authorList>
            <person name="Ivanova A."/>
        </authorList>
    </citation>
    <scope>NUCLEOTIDE SEQUENCE</scope>
    <source>
        <strain evidence="1">Ch08T</strain>
    </source>
</reference>
<evidence type="ECO:0000313" key="1">
    <source>
        <dbReference type="EMBL" id="XBH02449.1"/>
    </source>
</evidence>
<protein>
    <submittedName>
        <fullName evidence="1">Uncharacterized protein</fullName>
    </submittedName>
</protein>
<name>A0AAU7CAV1_9BACT</name>
<gene>
    <name evidence="1" type="ORF">V5E97_29560</name>
</gene>
<proteinExistence type="predicted"/>
<dbReference type="AlphaFoldDB" id="A0AAU7CAV1"/>
<sequence length="120" mass="13228">MPDLQRVFPDYDSVDQQLQDPLPLCEGRLVEPVADSSAERLEVCPDGLRLLPLGVQSLFLVTLCRKNMSMPLNFLATCLQLGQIDHLSLISVDQPLFLPVEPLQLQLPTPDLALAVLPGL</sequence>
<accession>A0AAU7CAV1</accession>
<dbReference type="EMBL" id="CP155447">
    <property type="protein sequence ID" value="XBH02449.1"/>
    <property type="molecule type" value="Genomic_DNA"/>
</dbReference>
<organism evidence="1">
    <name type="scientific">Singulisphaera sp. Ch08</name>
    <dbReference type="NCBI Taxonomy" id="3120278"/>
    <lineage>
        <taxon>Bacteria</taxon>
        <taxon>Pseudomonadati</taxon>
        <taxon>Planctomycetota</taxon>
        <taxon>Planctomycetia</taxon>
        <taxon>Isosphaerales</taxon>
        <taxon>Isosphaeraceae</taxon>
        <taxon>Singulisphaera</taxon>
    </lineage>
</organism>
<dbReference type="RefSeq" id="WP_406695191.1">
    <property type="nucleotide sequence ID" value="NZ_CP155447.1"/>
</dbReference>